<name>A0A0C5J9J6_9PROT</name>
<organism evidence="2 3">
    <name type="scientific">Rugosibacter aromaticivorans</name>
    <dbReference type="NCBI Taxonomy" id="1565605"/>
    <lineage>
        <taxon>Bacteria</taxon>
        <taxon>Pseudomonadati</taxon>
        <taxon>Pseudomonadota</taxon>
        <taxon>Betaproteobacteria</taxon>
        <taxon>Nitrosomonadales</taxon>
        <taxon>Sterolibacteriaceae</taxon>
        <taxon>Rugosibacter</taxon>
    </lineage>
</organism>
<accession>A0A0C5J9J6</accession>
<keyword evidence="1" id="KW-1133">Transmembrane helix</keyword>
<keyword evidence="1" id="KW-0472">Membrane</keyword>
<keyword evidence="1" id="KW-0812">Transmembrane</keyword>
<dbReference type="KEGG" id="rbu:PG1C_09395"/>
<protein>
    <submittedName>
        <fullName evidence="2">Uncharacterized protein</fullName>
    </submittedName>
</protein>
<dbReference type="Pfam" id="PF04956">
    <property type="entry name" value="TrbC"/>
    <property type="match status" value="1"/>
</dbReference>
<dbReference type="RefSeq" id="WP_202634575.1">
    <property type="nucleotide sequence ID" value="NZ_CP010554.1"/>
</dbReference>
<sequence length="105" mass="11611">MAMTSIKRPKCHPHRIVHLLKRIWVSLTLALIALPAYADDPISRLLNKAVDLMTNQWAVASAVVTIAAIGYRMKYGMMDKRKALASVIGIVVVFGAVLIVDQIRT</sequence>
<dbReference type="HOGENOM" id="CLU_2234438_0_0_4"/>
<dbReference type="InterPro" id="IPR007039">
    <property type="entry name" value="TrbC/VirB2"/>
</dbReference>
<evidence type="ECO:0000313" key="3">
    <source>
        <dbReference type="Proteomes" id="UP000061603"/>
    </source>
</evidence>
<proteinExistence type="predicted"/>
<evidence type="ECO:0000256" key="1">
    <source>
        <dbReference type="SAM" id="Phobius"/>
    </source>
</evidence>
<feature type="transmembrane region" description="Helical" evidence="1">
    <location>
        <begin position="54"/>
        <end position="71"/>
    </location>
</feature>
<feature type="transmembrane region" description="Helical" evidence="1">
    <location>
        <begin position="83"/>
        <end position="100"/>
    </location>
</feature>
<dbReference type="AlphaFoldDB" id="A0A0C5J9J6"/>
<evidence type="ECO:0000313" key="2">
    <source>
        <dbReference type="EMBL" id="AJP48600.1"/>
    </source>
</evidence>
<dbReference type="EMBL" id="CP010554">
    <property type="protein sequence ID" value="AJP48600.1"/>
    <property type="molecule type" value="Genomic_DNA"/>
</dbReference>
<reference evidence="2 3" key="1">
    <citation type="journal article" date="2015" name="Genome Announc.">
        <title>Complete Genome Sequence of a Novel Bacterium within the Family Rhodocyclaceae That Degrades Polycyclic Aromatic Hydrocarbons.</title>
        <authorList>
            <person name="Singleton D.R."/>
            <person name="Dickey A.N."/>
            <person name="Scholl E.H."/>
            <person name="Wright F.A."/>
            <person name="Aitken M.D."/>
        </authorList>
    </citation>
    <scope>NUCLEOTIDE SEQUENCE [LARGE SCALE GENOMIC DNA]</scope>
    <source>
        <strain evidence="3">PG1-Ca6</strain>
    </source>
</reference>
<gene>
    <name evidence="2" type="ORF">PG1C_09395</name>
</gene>
<dbReference type="Proteomes" id="UP000061603">
    <property type="component" value="Chromosome"/>
</dbReference>
<dbReference type="STRING" id="1565605.PG1C_09395"/>
<keyword evidence="3" id="KW-1185">Reference proteome</keyword>